<name>A0A6J6FEX5_9ZZZZ</name>
<evidence type="ECO:0000313" key="1">
    <source>
        <dbReference type="EMBL" id="CAB4587471.1"/>
    </source>
</evidence>
<proteinExistence type="predicted"/>
<reference evidence="1" key="1">
    <citation type="submission" date="2020-05" db="EMBL/GenBank/DDBJ databases">
        <authorList>
            <person name="Chiriac C."/>
            <person name="Salcher M."/>
            <person name="Ghai R."/>
            <person name="Kavagutti S V."/>
        </authorList>
    </citation>
    <scope>NUCLEOTIDE SEQUENCE</scope>
</reference>
<accession>A0A6J6FEX5</accession>
<sequence>MSIPNPKEHWATVVGAVCDGFSVVLARSPHGLSPTSAARVTALAHRTGAVLVVLGEWPGATARIEVTSVVNHGVGDGHGVLSGRDIHLRASVRGVVKNGVLPWPLDREIETPVRRLRVVS</sequence>
<gene>
    <name evidence="1" type="ORF">UFOPK1767_00736</name>
</gene>
<protein>
    <submittedName>
        <fullName evidence="1">Unannotated protein</fullName>
    </submittedName>
</protein>
<dbReference type="EMBL" id="CAEZTZ010000095">
    <property type="protein sequence ID" value="CAB4587471.1"/>
    <property type="molecule type" value="Genomic_DNA"/>
</dbReference>
<dbReference type="AlphaFoldDB" id="A0A6J6FEX5"/>
<organism evidence="1">
    <name type="scientific">freshwater metagenome</name>
    <dbReference type="NCBI Taxonomy" id="449393"/>
    <lineage>
        <taxon>unclassified sequences</taxon>
        <taxon>metagenomes</taxon>
        <taxon>ecological metagenomes</taxon>
    </lineage>
</organism>